<keyword evidence="5" id="KW-1185">Reference proteome</keyword>
<dbReference type="GO" id="GO:0007155">
    <property type="term" value="P:cell adhesion"/>
    <property type="evidence" value="ECO:0007669"/>
    <property type="project" value="InterPro"/>
</dbReference>
<evidence type="ECO:0000313" key="5">
    <source>
        <dbReference type="Proteomes" id="UP000502035"/>
    </source>
</evidence>
<feature type="compositionally biased region" description="Acidic residues" evidence="3">
    <location>
        <begin position="197"/>
        <end position="214"/>
    </location>
</feature>
<accession>A0A6G7YCJ5</accession>
<dbReference type="InterPro" id="IPR003367">
    <property type="entry name" value="Thrombospondin_3-like_rpt"/>
</dbReference>
<sequence length="373" mass="39221">MRFNGGVGRRAAAVVSGLVIAAAGLMVVGAAAPAAAGTVYPCSETIMGGYDDRPDRPFHLARVRSAVLTLELRGFSHPREGELLVSTGSRTGPVAELSPTIEPRDGTYVFSSDVGYGIPRVQGPGTYPSGELLYVLQSSPSGGWVEVFFQERFGSQRAGFSDWSIQLTYESCDSDGDTLQDRDDNCPTVANQGWADLDNDGAGDACDADADGDSTPDSSDNCRGLANDQTDSDRDGVGDACDSTPYPPAPPPPAPTPPSAPTAPPPSTGTGAGTVVAPVAAARTLTLRYVRKKKVFKGTVGSLVGSCSAYAEVSLWAKKRGADRQLVLNTANHVGKFRSPRVSRRGRYYARVVSSSDGACAAVRSRTVRLRRR</sequence>
<evidence type="ECO:0000256" key="1">
    <source>
        <dbReference type="ARBA" id="ARBA00022729"/>
    </source>
</evidence>
<dbReference type="Pfam" id="PF02412">
    <property type="entry name" value="TSP_3"/>
    <property type="match status" value="3"/>
</dbReference>
<dbReference type="Gene3D" id="4.10.1080.10">
    <property type="entry name" value="TSP type-3 repeat"/>
    <property type="match status" value="1"/>
</dbReference>
<name>A0A6G7YCJ5_9ACTN</name>
<evidence type="ECO:0000256" key="2">
    <source>
        <dbReference type="ARBA" id="ARBA00022837"/>
    </source>
</evidence>
<dbReference type="SUPFAM" id="SSF103647">
    <property type="entry name" value="TSP type-3 repeat"/>
    <property type="match status" value="1"/>
</dbReference>
<reference evidence="4 5" key="1">
    <citation type="submission" date="2020-03" db="EMBL/GenBank/DDBJ databases">
        <title>Nocardioides sp. nov., isolated from fish.</title>
        <authorList>
            <person name="Hyun D.-W."/>
            <person name="Bae J.-W."/>
        </authorList>
    </citation>
    <scope>NUCLEOTIDE SEQUENCE [LARGE SCALE GENOMIC DNA]</scope>
    <source>
        <strain evidence="4 5">HDW12A</strain>
    </source>
</reference>
<gene>
    <name evidence="4" type="ORF">G7071_01860</name>
</gene>
<dbReference type="KEGG" id="npi:G7071_01860"/>
<dbReference type="InterPro" id="IPR028974">
    <property type="entry name" value="TSP_type-3_rpt"/>
</dbReference>
<feature type="region of interest" description="Disordered" evidence="3">
    <location>
        <begin position="175"/>
        <end position="272"/>
    </location>
</feature>
<keyword evidence="2" id="KW-0106">Calcium</keyword>
<protein>
    <recommendedName>
        <fullName evidence="6">Thrombospondin type 3 repeat-containing protein</fullName>
    </recommendedName>
</protein>
<dbReference type="AlphaFoldDB" id="A0A6G7YCJ5"/>
<feature type="compositionally biased region" description="Pro residues" evidence="3">
    <location>
        <begin position="245"/>
        <end position="267"/>
    </location>
</feature>
<evidence type="ECO:0000313" key="4">
    <source>
        <dbReference type="EMBL" id="QIK74371.1"/>
    </source>
</evidence>
<dbReference type="RefSeq" id="WP_166314156.1">
    <property type="nucleotide sequence ID" value="NZ_CP049866.1"/>
</dbReference>
<proteinExistence type="predicted"/>
<evidence type="ECO:0000256" key="3">
    <source>
        <dbReference type="SAM" id="MobiDB-lite"/>
    </source>
</evidence>
<dbReference type="EMBL" id="CP049866">
    <property type="protein sequence ID" value="QIK74371.1"/>
    <property type="molecule type" value="Genomic_DNA"/>
</dbReference>
<dbReference type="Proteomes" id="UP000502035">
    <property type="component" value="Chromosome"/>
</dbReference>
<keyword evidence="1" id="KW-0732">Signal</keyword>
<evidence type="ECO:0008006" key="6">
    <source>
        <dbReference type="Google" id="ProtNLM"/>
    </source>
</evidence>
<dbReference type="PANTHER" id="PTHR10199">
    <property type="entry name" value="THROMBOSPONDIN"/>
    <property type="match status" value="1"/>
</dbReference>
<dbReference type="GO" id="GO:0005509">
    <property type="term" value="F:calcium ion binding"/>
    <property type="evidence" value="ECO:0007669"/>
    <property type="project" value="InterPro"/>
</dbReference>
<organism evidence="4 5">
    <name type="scientific">Nocardioides piscis</name>
    <dbReference type="NCBI Taxonomy" id="2714938"/>
    <lineage>
        <taxon>Bacteria</taxon>
        <taxon>Bacillati</taxon>
        <taxon>Actinomycetota</taxon>
        <taxon>Actinomycetes</taxon>
        <taxon>Propionibacteriales</taxon>
        <taxon>Nocardioidaceae</taxon>
        <taxon>Nocardioides</taxon>
    </lineage>
</organism>